<dbReference type="STRING" id="34508.A0A4V5ZY97"/>
<gene>
    <name evidence="15" type="ORF">L596_026692</name>
</gene>
<dbReference type="PANTHER" id="PTHR21527">
    <property type="entry name" value="NUCLEOPORIN NUP35"/>
    <property type="match status" value="1"/>
</dbReference>
<keyword evidence="4 12" id="KW-0813">Transport</keyword>
<name>A0A4V5ZY97_STECR</name>
<dbReference type="Gene3D" id="3.30.70.330">
    <property type="match status" value="1"/>
</dbReference>
<keyword evidence="16" id="KW-1185">Reference proteome</keyword>
<evidence type="ECO:0000256" key="13">
    <source>
        <dbReference type="SAM" id="MobiDB-lite"/>
    </source>
</evidence>
<evidence type="ECO:0000256" key="8">
    <source>
        <dbReference type="ARBA" id="ARBA00023132"/>
    </source>
</evidence>
<keyword evidence="7" id="KW-0811">Translocation</keyword>
<proteinExistence type="inferred from homology"/>
<comment type="caution">
    <text evidence="15">The sequence shown here is derived from an EMBL/GenBank/DDBJ whole genome shotgun (WGS) entry which is preliminary data.</text>
</comment>
<feature type="region of interest" description="Disordered" evidence="13">
    <location>
        <begin position="216"/>
        <end position="247"/>
    </location>
</feature>
<evidence type="ECO:0000256" key="9">
    <source>
        <dbReference type="ARBA" id="ARBA00023242"/>
    </source>
</evidence>
<feature type="domain" description="RRM Nup35-type" evidence="14">
    <location>
        <begin position="121"/>
        <end position="201"/>
    </location>
</feature>
<dbReference type="GO" id="GO:0051028">
    <property type="term" value="P:mRNA transport"/>
    <property type="evidence" value="ECO:0007669"/>
    <property type="project" value="UniProtKB-UniRule"/>
</dbReference>
<protein>
    <recommendedName>
        <fullName evidence="3">Nucleoporin NUP35</fullName>
    </recommendedName>
    <alternativeName>
        <fullName evidence="11">35 kDa nucleoporin</fullName>
    </alternativeName>
    <alternativeName>
        <fullName evidence="10">Nucleoporin NUP53</fullName>
    </alternativeName>
</protein>
<comment type="subcellular location">
    <subcellularLocation>
        <location evidence="1">Nucleus</location>
        <location evidence="1">Nuclear pore complex</location>
    </subcellularLocation>
</comment>
<dbReference type="AlphaFoldDB" id="A0A4V5ZY97"/>
<evidence type="ECO:0000256" key="3">
    <source>
        <dbReference type="ARBA" id="ARBA00016439"/>
    </source>
</evidence>
<sequence>MFKGQGSGDVPPLGFSATPTGRGGTPGRSMGGRKSVTWSPAIASVRYRSPGRAMDVDEPMETQQRSQNLWNVVPQQPAPHPMAGHGPPLRALGEEYRNEEVIDENDLSAYEDARSEQEDTPEREFWVVVFGYRPDQVEQVLKSLGKHGTLVSYRIPEEGNFMLLRYSTTIHATQAISRSGMFLDHRTLIGICECEQHHLDDTEGRELSCPSRMESTVNESVFSSRQDTPQPEETLSHTEPENSQGRPGIRSLIVANADRNVFANQPNENGFLNKLWNFIV</sequence>
<dbReference type="OrthoDB" id="10015491at2759"/>
<dbReference type="GO" id="GO:0006999">
    <property type="term" value="P:nuclear pore organization"/>
    <property type="evidence" value="ECO:0007669"/>
    <property type="project" value="TreeGrafter"/>
</dbReference>
<keyword evidence="5 12" id="KW-0509">mRNA transport</keyword>
<dbReference type="InterPro" id="IPR035979">
    <property type="entry name" value="RBD_domain_sf"/>
</dbReference>
<dbReference type="GO" id="GO:0006607">
    <property type="term" value="P:NLS-bearing protein import into nucleus"/>
    <property type="evidence" value="ECO:0007669"/>
    <property type="project" value="TreeGrafter"/>
</dbReference>
<feature type="compositionally biased region" description="Polar residues" evidence="13">
    <location>
        <begin position="216"/>
        <end position="233"/>
    </location>
</feature>
<evidence type="ECO:0000259" key="14">
    <source>
        <dbReference type="PROSITE" id="PS51472"/>
    </source>
</evidence>
<evidence type="ECO:0000256" key="4">
    <source>
        <dbReference type="ARBA" id="ARBA00022448"/>
    </source>
</evidence>
<evidence type="ECO:0000256" key="11">
    <source>
        <dbReference type="ARBA" id="ARBA00030250"/>
    </source>
</evidence>
<accession>A0A4V5ZY97</accession>
<evidence type="ECO:0000313" key="16">
    <source>
        <dbReference type="Proteomes" id="UP000298663"/>
    </source>
</evidence>
<reference evidence="15 16" key="1">
    <citation type="journal article" date="2015" name="Genome Biol.">
        <title>Comparative genomics of Steinernema reveals deeply conserved gene regulatory networks.</title>
        <authorList>
            <person name="Dillman A.R."/>
            <person name="Macchietto M."/>
            <person name="Porter C.F."/>
            <person name="Rogers A."/>
            <person name="Williams B."/>
            <person name="Antoshechkin I."/>
            <person name="Lee M.M."/>
            <person name="Goodwin Z."/>
            <person name="Lu X."/>
            <person name="Lewis E.E."/>
            <person name="Goodrich-Blair H."/>
            <person name="Stock S.P."/>
            <person name="Adams B.J."/>
            <person name="Sternberg P.W."/>
            <person name="Mortazavi A."/>
        </authorList>
    </citation>
    <scope>NUCLEOTIDE SEQUENCE [LARGE SCALE GENOMIC DNA]</scope>
    <source>
        <strain evidence="15 16">ALL</strain>
    </source>
</reference>
<dbReference type="GO" id="GO:0044615">
    <property type="term" value="C:nuclear pore nuclear basket"/>
    <property type="evidence" value="ECO:0007669"/>
    <property type="project" value="TreeGrafter"/>
</dbReference>
<comment type="similarity">
    <text evidence="2">Belongs to the Nup35 family.</text>
</comment>
<dbReference type="EMBL" id="AZBU02000010">
    <property type="protein sequence ID" value="TKR62775.1"/>
    <property type="molecule type" value="Genomic_DNA"/>
</dbReference>
<evidence type="ECO:0000256" key="7">
    <source>
        <dbReference type="ARBA" id="ARBA00023010"/>
    </source>
</evidence>
<dbReference type="SUPFAM" id="SSF54928">
    <property type="entry name" value="RNA-binding domain, RBD"/>
    <property type="match status" value="1"/>
</dbReference>
<evidence type="ECO:0000256" key="5">
    <source>
        <dbReference type="ARBA" id="ARBA00022816"/>
    </source>
</evidence>
<evidence type="ECO:0000256" key="2">
    <source>
        <dbReference type="ARBA" id="ARBA00009454"/>
    </source>
</evidence>
<dbReference type="Pfam" id="PF05172">
    <property type="entry name" value="RRM_Nup35"/>
    <property type="match status" value="1"/>
</dbReference>
<dbReference type="PROSITE" id="PS51472">
    <property type="entry name" value="RRM_NUP35"/>
    <property type="match status" value="1"/>
</dbReference>
<evidence type="ECO:0000256" key="10">
    <source>
        <dbReference type="ARBA" id="ARBA00029997"/>
    </source>
</evidence>
<dbReference type="GO" id="GO:0003676">
    <property type="term" value="F:nucleic acid binding"/>
    <property type="evidence" value="ECO:0007669"/>
    <property type="project" value="InterPro"/>
</dbReference>
<evidence type="ECO:0000256" key="12">
    <source>
        <dbReference type="PROSITE-ProRule" id="PRU00804"/>
    </source>
</evidence>
<keyword evidence="9 12" id="KW-0539">Nucleus</keyword>
<dbReference type="GO" id="GO:0005543">
    <property type="term" value="F:phospholipid binding"/>
    <property type="evidence" value="ECO:0007669"/>
    <property type="project" value="TreeGrafter"/>
</dbReference>
<keyword evidence="6" id="KW-0653">Protein transport</keyword>
<dbReference type="PANTHER" id="PTHR21527:SF6">
    <property type="entry name" value="NUCLEOPORIN NUP35"/>
    <property type="match status" value="1"/>
</dbReference>
<dbReference type="Proteomes" id="UP000298663">
    <property type="component" value="Unassembled WGS sequence"/>
</dbReference>
<evidence type="ECO:0000313" key="15">
    <source>
        <dbReference type="EMBL" id="TKR62775.1"/>
    </source>
</evidence>
<organism evidence="15 16">
    <name type="scientific">Steinernema carpocapsae</name>
    <name type="common">Entomopathogenic nematode</name>
    <dbReference type="NCBI Taxonomy" id="34508"/>
    <lineage>
        <taxon>Eukaryota</taxon>
        <taxon>Metazoa</taxon>
        <taxon>Ecdysozoa</taxon>
        <taxon>Nematoda</taxon>
        <taxon>Chromadorea</taxon>
        <taxon>Rhabditida</taxon>
        <taxon>Tylenchina</taxon>
        <taxon>Panagrolaimomorpha</taxon>
        <taxon>Strongyloidoidea</taxon>
        <taxon>Steinernematidae</taxon>
        <taxon>Steinernema</taxon>
    </lineage>
</organism>
<keyword evidence="8 12" id="KW-0906">Nuclear pore complex</keyword>
<dbReference type="InterPro" id="IPR012677">
    <property type="entry name" value="Nucleotide-bd_a/b_plait_sf"/>
</dbReference>
<feature type="compositionally biased region" description="Gly residues" evidence="13">
    <location>
        <begin position="21"/>
        <end position="30"/>
    </location>
</feature>
<evidence type="ECO:0000256" key="1">
    <source>
        <dbReference type="ARBA" id="ARBA00004567"/>
    </source>
</evidence>
<reference evidence="15 16" key="2">
    <citation type="journal article" date="2019" name="G3 (Bethesda)">
        <title>Hybrid Assembly of the Genome of the Entomopathogenic Nematode Steinernema carpocapsae Identifies the X-Chromosome.</title>
        <authorList>
            <person name="Serra L."/>
            <person name="Macchietto M."/>
            <person name="Macias-Munoz A."/>
            <person name="McGill C.J."/>
            <person name="Rodriguez I.M."/>
            <person name="Rodriguez B."/>
            <person name="Murad R."/>
            <person name="Mortazavi A."/>
        </authorList>
    </citation>
    <scope>NUCLEOTIDE SEQUENCE [LARGE SCALE GENOMIC DNA]</scope>
    <source>
        <strain evidence="15 16">ALL</strain>
    </source>
</reference>
<dbReference type="InterPro" id="IPR007846">
    <property type="entry name" value="RRM_NUP35_dom"/>
</dbReference>
<dbReference type="GO" id="GO:0017056">
    <property type="term" value="F:structural constituent of nuclear pore"/>
    <property type="evidence" value="ECO:0007669"/>
    <property type="project" value="TreeGrafter"/>
</dbReference>
<evidence type="ECO:0000256" key="6">
    <source>
        <dbReference type="ARBA" id="ARBA00022927"/>
    </source>
</evidence>
<dbReference type="GO" id="GO:0044613">
    <property type="term" value="C:nuclear pore central transport channel"/>
    <property type="evidence" value="ECO:0007669"/>
    <property type="project" value="TreeGrafter"/>
</dbReference>
<feature type="region of interest" description="Disordered" evidence="13">
    <location>
        <begin position="1"/>
        <end position="36"/>
    </location>
</feature>